<evidence type="ECO:0000313" key="1">
    <source>
        <dbReference type="EMBL" id="KAF2627529.1"/>
    </source>
</evidence>
<keyword evidence="2" id="KW-1185">Reference proteome</keyword>
<gene>
    <name evidence="1" type="ORF">BU25DRAFT_458428</name>
</gene>
<proteinExistence type="predicted"/>
<sequence length="693" mass="75636">MVPLQDASRKGHTSVVAALLAEGANATVKDATGRTAIHHAARAGDIDAVKMLIASGADLDGLDVYGHSVLSLAAASGNEDLAEFLLRLRNTTWSAAVIGVALAFAAALGLKSLTRSLLSSSRFNGPDDTLVQQAFIASVVSGSEEILLLFLALGCHPDLQDSKYGQSALSIAAAGGHDRVVRILLEHGACANIQDVRTGITPVMHAISRGYPLIVQLLLEYGAELDFPKERHENVDDGWIYKIFLALIHQCPNGDKGRSSNRKSTSPSTKAVIGSPNQAQETPSSFDQTHKRSRSKKRLDDSEEGSDDEHVATKKSRHDKGNDAQFMCPFHKRYPDKHTCPPYTKVARLKEHIHRRHHKVFCVHCWKIFKDEAAVARHHKNDKCEEQDRTDYSGGICNSQASALKSRVGIQRISEEEHWEKVFRIVFPDFQDRMPSPSYYTTSETFTEAVQRMFLDPCLQSGLAPLLGGNYETVRNIILAFASNQRMAEADASLGGAIQVRPRQIPSSTLNGGRADEPALTVASPSNNNNGLQRRAPAAQQIPESLFWAPLDMMGSVLTVPNLQHAHSGPPFAHVPSDSGVGTQHSSMFEEPQGRGMYHFGSMDTEDTTTSDGPGQTMPYFSRSVDTLSTFPDNYWNMERQQQLSGHNVGEVVFDNVTDPQLDPSVAPGNCLPTTHLPGHDCGASQQGKRRGK</sequence>
<protein>
    <submittedName>
        <fullName evidence="1">Ankyrin</fullName>
    </submittedName>
</protein>
<dbReference type="EMBL" id="MU006716">
    <property type="protein sequence ID" value="KAF2627529.1"/>
    <property type="molecule type" value="Genomic_DNA"/>
</dbReference>
<dbReference type="Proteomes" id="UP000799754">
    <property type="component" value="Unassembled WGS sequence"/>
</dbReference>
<reference evidence="1" key="1">
    <citation type="journal article" date="2020" name="Stud. Mycol.">
        <title>101 Dothideomycetes genomes: a test case for predicting lifestyles and emergence of pathogens.</title>
        <authorList>
            <person name="Haridas S."/>
            <person name="Albert R."/>
            <person name="Binder M."/>
            <person name="Bloem J."/>
            <person name="Labutti K."/>
            <person name="Salamov A."/>
            <person name="Andreopoulos B."/>
            <person name="Baker S."/>
            <person name="Barry K."/>
            <person name="Bills G."/>
            <person name="Bluhm B."/>
            <person name="Cannon C."/>
            <person name="Castanera R."/>
            <person name="Culley D."/>
            <person name="Daum C."/>
            <person name="Ezra D."/>
            <person name="Gonzalez J."/>
            <person name="Henrissat B."/>
            <person name="Kuo A."/>
            <person name="Liang C."/>
            <person name="Lipzen A."/>
            <person name="Lutzoni F."/>
            <person name="Magnuson J."/>
            <person name="Mondo S."/>
            <person name="Nolan M."/>
            <person name="Ohm R."/>
            <person name="Pangilinan J."/>
            <person name="Park H.-J."/>
            <person name="Ramirez L."/>
            <person name="Alfaro M."/>
            <person name="Sun H."/>
            <person name="Tritt A."/>
            <person name="Yoshinaga Y."/>
            <person name="Zwiers L.-H."/>
            <person name="Turgeon B."/>
            <person name="Goodwin S."/>
            <person name="Spatafora J."/>
            <person name="Crous P."/>
            <person name="Grigoriev I."/>
        </authorList>
    </citation>
    <scope>NUCLEOTIDE SEQUENCE</scope>
    <source>
        <strain evidence="1">CBS 525.71</strain>
    </source>
</reference>
<organism evidence="1 2">
    <name type="scientific">Macroventuria anomochaeta</name>
    <dbReference type="NCBI Taxonomy" id="301207"/>
    <lineage>
        <taxon>Eukaryota</taxon>
        <taxon>Fungi</taxon>
        <taxon>Dikarya</taxon>
        <taxon>Ascomycota</taxon>
        <taxon>Pezizomycotina</taxon>
        <taxon>Dothideomycetes</taxon>
        <taxon>Pleosporomycetidae</taxon>
        <taxon>Pleosporales</taxon>
        <taxon>Pleosporineae</taxon>
        <taxon>Didymellaceae</taxon>
        <taxon>Macroventuria</taxon>
    </lineage>
</organism>
<accession>A0ACB6S0H9</accession>
<comment type="caution">
    <text evidence="1">The sequence shown here is derived from an EMBL/GenBank/DDBJ whole genome shotgun (WGS) entry which is preliminary data.</text>
</comment>
<name>A0ACB6S0H9_9PLEO</name>
<evidence type="ECO:0000313" key="2">
    <source>
        <dbReference type="Proteomes" id="UP000799754"/>
    </source>
</evidence>